<gene>
    <name evidence="2" type="ORF">GSI_14287</name>
</gene>
<dbReference type="GO" id="GO:0004672">
    <property type="term" value="F:protein kinase activity"/>
    <property type="evidence" value="ECO:0007669"/>
    <property type="project" value="InterPro"/>
</dbReference>
<dbReference type="InterPro" id="IPR000719">
    <property type="entry name" value="Prot_kinase_dom"/>
</dbReference>
<sequence length="317" mass="34409">MSNAQSSAMVDSATTEPNAELEKLTHAVSDAIRKQGHAFVTTASEDNMVANGYMYASPHRAQSEEMWGNIHGVVSHMHHNAFTRAARGPDAQDVVLRVLAIDLLALDDITFGVFPMVGYSCSEVYGGWAKSSVRDILEVIAQCLEALVFLHACGIAHRDAFKDNFVIQWVPESLRAGHNATSSRPRVYMINFELAVRFPLDSPAEERVCVGLPSTGSLPGGAKRPAAPETLSDEPYDPFKLDVWQLGKTFSDFKSTIPEIDKVLASMADPDPATRPTAYDAMKALLDAVGAITPVSLMIEPDLEPLQPVHDPEPVAP</sequence>
<feature type="domain" description="Protein kinase" evidence="1">
    <location>
        <begin position="1"/>
        <end position="317"/>
    </location>
</feature>
<accession>A0A2G8RSQ1</accession>
<dbReference type="EMBL" id="AYKW01000067">
    <property type="protein sequence ID" value="PIL24531.1"/>
    <property type="molecule type" value="Genomic_DNA"/>
</dbReference>
<dbReference type="GO" id="GO:0005524">
    <property type="term" value="F:ATP binding"/>
    <property type="evidence" value="ECO:0007669"/>
    <property type="project" value="InterPro"/>
</dbReference>
<dbReference type="Gene3D" id="1.10.510.10">
    <property type="entry name" value="Transferase(Phosphotransferase) domain 1"/>
    <property type="match status" value="1"/>
</dbReference>
<keyword evidence="3" id="KW-1185">Reference proteome</keyword>
<dbReference type="OrthoDB" id="2985259at2759"/>
<name>A0A2G8RSQ1_9APHY</name>
<reference evidence="2 3" key="1">
    <citation type="journal article" date="2015" name="Sci. Rep.">
        <title>Chromosome-level genome map provides insights into diverse defense mechanisms in the medicinal fungus Ganoderma sinense.</title>
        <authorList>
            <person name="Zhu Y."/>
            <person name="Xu J."/>
            <person name="Sun C."/>
            <person name="Zhou S."/>
            <person name="Xu H."/>
            <person name="Nelson D.R."/>
            <person name="Qian J."/>
            <person name="Song J."/>
            <person name="Luo H."/>
            <person name="Xiang L."/>
            <person name="Li Y."/>
            <person name="Xu Z."/>
            <person name="Ji A."/>
            <person name="Wang L."/>
            <person name="Lu S."/>
            <person name="Hayward A."/>
            <person name="Sun W."/>
            <person name="Li X."/>
            <person name="Schwartz D.C."/>
            <person name="Wang Y."/>
            <person name="Chen S."/>
        </authorList>
    </citation>
    <scope>NUCLEOTIDE SEQUENCE [LARGE SCALE GENOMIC DNA]</scope>
    <source>
        <strain evidence="2 3">ZZ0214-1</strain>
    </source>
</reference>
<dbReference type="AlphaFoldDB" id="A0A2G8RSQ1"/>
<proteinExistence type="predicted"/>
<organism evidence="2 3">
    <name type="scientific">Ganoderma sinense ZZ0214-1</name>
    <dbReference type="NCBI Taxonomy" id="1077348"/>
    <lineage>
        <taxon>Eukaryota</taxon>
        <taxon>Fungi</taxon>
        <taxon>Dikarya</taxon>
        <taxon>Basidiomycota</taxon>
        <taxon>Agaricomycotina</taxon>
        <taxon>Agaricomycetes</taxon>
        <taxon>Polyporales</taxon>
        <taxon>Polyporaceae</taxon>
        <taxon>Ganoderma</taxon>
    </lineage>
</organism>
<protein>
    <recommendedName>
        <fullName evidence="1">Protein kinase domain-containing protein</fullName>
    </recommendedName>
</protein>
<dbReference type="PROSITE" id="PS50011">
    <property type="entry name" value="PROTEIN_KINASE_DOM"/>
    <property type="match status" value="1"/>
</dbReference>
<comment type="caution">
    <text evidence="2">The sequence shown here is derived from an EMBL/GenBank/DDBJ whole genome shotgun (WGS) entry which is preliminary data.</text>
</comment>
<dbReference type="Proteomes" id="UP000230002">
    <property type="component" value="Unassembled WGS sequence"/>
</dbReference>
<evidence type="ECO:0000259" key="1">
    <source>
        <dbReference type="PROSITE" id="PS50011"/>
    </source>
</evidence>
<evidence type="ECO:0000313" key="3">
    <source>
        <dbReference type="Proteomes" id="UP000230002"/>
    </source>
</evidence>
<dbReference type="InterPro" id="IPR011009">
    <property type="entry name" value="Kinase-like_dom_sf"/>
</dbReference>
<evidence type="ECO:0000313" key="2">
    <source>
        <dbReference type="EMBL" id="PIL24531.1"/>
    </source>
</evidence>
<dbReference type="SUPFAM" id="SSF56112">
    <property type="entry name" value="Protein kinase-like (PK-like)"/>
    <property type="match status" value="1"/>
</dbReference>